<dbReference type="GO" id="GO:0005737">
    <property type="term" value="C:cytoplasm"/>
    <property type="evidence" value="ECO:0007669"/>
    <property type="project" value="UniProtKB-SubCell"/>
</dbReference>
<evidence type="ECO:0000256" key="9">
    <source>
        <dbReference type="ARBA" id="ARBA00054726"/>
    </source>
</evidence>
<keyword evidence="2 10" id="KW-0808">Transferase</keyword>
<evidence type="ECO:0000256" key="1">
    <source>
        <dbReference type="ARBA" id="ARBA00022516"/>
    </source>
</evidence>
<evidence type="ECO:0000313" key="13">
    <source>
        <dbReference type="Proteomes" id="UP000184268"/>
    </source>
</evidence>
<keyword evidence="4 10" id="KW-0276">Fatty acid metabolism</keyword>
<name>A0A1M5ZGI8_9GAMM</name>
<dbReference type="EMBL" id="FQXG01000011">
    <property type="protein sequence ID" value="SHI23330.1"/>
    <property type="molecule type" value="Genomic_DNA"/>
</dbReference>
<dbReference type="GO" id="GO:0008897">
    <property type="term" value="F:holo-[acyl-carrier-protein] synthase activity"/>
    <property type="evidence" value="ECO:0007669"/>
    <property type="project" value="UniProtKB-UniRule"/>
</dbReference>
<dbReference type="GO" id="GO:0006633">
    <property type="term" value="P:fatty acid biosynthetic process"/>
    <property type="evidence" value="ECO:0007669"/>
    <property type="project" value="UniProtKB-UniRule"/>
</dbReference>
<comment type="subcellular location">
    <subcellularLocation>
        <location evidence="10">Cytoplasm</location>
    </subcellularLocation>
</comment>
<gene>
    <name evidence="10" type="primary">acpS</name>
    <name evidence="12" type="ORF">SAMN02745129_0292</name>
</gene>
<dbReference type="FunFam" id="3.90.470.20:FF:000001">
    <property type="entry name" value="Holo-[acyl-carrier-protein] synthase"/>
    <property type="match status" value="1"/>
</dbReference>
<comment type="function">
    <text evidence="9">Transfers the 4'-phosphopantetheine moiety from coenzyme A to the 'Ser-36' of acyl-carrier-protein.</text>
</comment>
<evidence type="ECO:0000256" key="6">
    <source>
        <dbReference type="ARBA" id="ARBA00023098"/>
    </source>
</evidence>
<dbReference type="OrthoDB" id="517356at2"/>
<dbReference type="STRING" id="299255.SAMN02745129_0292"/>
<keyword evidence="10" id="KW-0963">Cytoplasm</keyword>
<dbReference type="SUPFAM" id="SSF56214">
    <property type="entry name" value="4'-phosphopantetheinyl transferase"/>
    <property type="match status" value="1"/>
</dbReference>
<comment type="function">
    <text evidence="10">Transfers the 4'-phosphopantetheine moiety from coenzyme A to a Ser of acyl-carrier-protein.</text>
</comment>
<dbReference type="EC" id="2.7.8.7" evidence="10"/>
<keyword evidence="6 10" id="KW-0443">Lipid metabolism</keyword>
<dbReference type="InterPro" id="IPR004568">
    <property type="entry name" value="Ppantetheine-prot_Trfase_dom"/>
</dbReference>
<dbReference type="Gene3D" id="3.90.470.20">
    <property type="entry name" value="4'-phosphopantetheinyl transferase domain"/>
    <property type="match status" value="1"/>
</dbReference>
<accession>A0A1M5ZGI8</accession>
<feature type="binding site" evidence="10">
    <location>
        <position position="9"/>
    </location>
    <ligand>
        <name>Mg(2+)</name>
        <dbReference type="ChEBI" id="CHEBI:18420"/>
    </ligand>
</feature>
<comment type="catalytic activity">
    <reaction evidence="8 10">
        <text>apo-[ACP] + CoA = holo-[ACP] + adenosine 3',5'-bisphosphate + H(+)</text>
        <dbReference type="Rhea" id="RHEA:12068"/>
        <dbReference type="Rhea" id="RHEA-COMP:9685"/>
        <dbReference type="Rhea" id="RHEA-COMP:9690"/>
        <dbReference type="ChEBI" id="CHEBI:15378"/>
        <dbReference type="ChEBI" id="CHEBI:29999"/>
        <dbReference type="ChEBI" id="CHEBI:57287"/>
        <dbReference type="ChEBI" id="CHEBI:58343"/>
        <dbReference type="ChEBI" id="CHEBI:64479"/>
        <dbReference type="EC" id="2.7.8.7"/>
    </reaction>
</comment>
<feature type="binding site" evidence="10">
    <location>
        <position position="62"/>
    </location>
    <ligand>
        <name>Mg(2+)</name>
        <dbReference type="ChEBI" id="CHEBI:18420"/>
    </ligand>
</feature>
<evidence type="ECO:0000256" key="8">
    <source>
        <dbReference type="ARBA" id="ARBA00050875"/>
    </source>
</evidence>
<dbReference type="NCBIfam" id="TIGR00556">
    <property type="entry name" value="pantethn_trn"/>
    <property type="match status" value="1"/>
</dbReference>
<keyword evidence="1 10" id="KW-0444">Lipid biosynthesis</keyword>
<keyword evidence="7 10" id="KW-0275">Fatty acid biosynthesis</keyword>
<evidence type="ECO:0000313" key="12">
    <source>
        <dbReference type="EMBL" id="SHI23330.1"/>
    </source>
</evidence>
<dbReference type="Proteomes" id="UP000184268">
    <property type="component" value="Unassembled WGS sequence"/>
</dbReference>
<comment type="similarity">
    <text evidence="10">Belongs to the P-Pant transferase superfamily. AcpS family.</text>
</comment>
<evidence type="ECO:0000259" key="11">
    <source>
        <dbReference type="Pfam" id="PF01648"/>
    </source>
</evidence>
<dbReference type="AlphaFoldDB" id="A0A1M5ZGI8"/>
<evidence type="ECO:0000256" key="3">
    <source>
        <dbReference type="ARBA" id="ARBA00022723"/>
    </source>
</evidence>
<dbReference type="InterPro" id="IPR002582">
    <property type="entry name" value="ACPS"/>
</dbReference>
<keyword evidence="5 10" id="KW-0460">Magnesium</keyword>
<evidence type="ECO:0000256" key="7">
    <source>
        <dbReference type="ARBA" id="ARBA00023160"/>
    </source>
</evidence>
<evidence type="ECO:0000256" key="5">
    <source>
        <dbReference type="ARBA" id="ARBA00022842"/>
    </source>
</evidence>
<comment type="cofactor">
    <cofactor evidence="10">
        <name>Mg(2+)</name>
        <dbReference type="ChEBI" id="CHEBI:18420"/>
    </cofactor>
</comment>
<dbReference type="InterPro" id="IPR008278">
    <property type="entry name" value="4-PPantetheinyl_Trfase_dom"/>
</dbReference>
<dbReference type="RefSeq" id="WP_067662169.1">
    <property type="nucleotide sequence ID" value="NZ_FQXG01000011.1"/>
</dbReference>
<dbReference type="NCBIfam" id="TIGR00516">
    <property type="entry name" value="acpS"/>
    <property type="match status" value="1"/>
</dbReference>
<protein>
    <recommendedName>
        <fullName evidence="10">Holo-[acyl-carrier-protein] synthase</fullName>
        <shortName evidence="10">Holo-ACP synthase</shortName>
        <ecNumber evidence="10">2.7.8.7</ecNumber>
    </recommendedName>
    <alternativeName>
        <fullName evidence="10">4'-phosphopantetheinyl transferase AcpS</fullName>
    </alternativeName>
</protein>
<evidence type="ECO:0000256" key="2">
    <source>
        <dbReference type="ARBA" id="ARBA00022679"/>
    </source>
</evidence>
<feature type="domain" description="4'-phosphopantetheinyl transferase" evidence="11">
    <location>
        <begin position="5"/>
        <end position="106"/>
    </location>
</feature>
<reference evidence="12 13" key="1">
    <citation type="submission" date="2016-11" db="EMBL/GenBank/DDBJ databases">
        <authorList>
            <person name="Jaros S."/>
            <person name="Januszkiewicz K."/>
            <person name="Wedrychowicz H."/>
        </authorList>
    </citation>
    <scope>NUCLEOTIDE SEQUENCE [LARGE SCALE GENOMIC DNA]</scope>
    <source>
        <strain evidence="12 13">DSM 16917</strain>
    </source>
</reference>
<organism evidence="12 13">
    <name type="scientific">Ferrimonas marina</name>
    <dbReference type="NCBI Taxonomy" id="299255"/>
    <lineage>
        <taxon>Bacteria</taxon>
        <taxon>Pseudomonadati</taxon>
        <taxon>Pseudomonadota</taxon>
        <taxon>Gammaproteobacteria</taxon>
        <taxon>Alteromonadales</taxon>
        <taxon>Ferrimonadaceae</taxon>
        <taxon>Ferrimonas</taxon>
    </lineage>
</organism>
<evidence type="ECO:0000256" key="10">
    <source>
        <dbReference type="HAMAP-Rule" id="MF_00101"/>
    </source>
</evidence>
<proteinExistence type="inferred from homology"/>
<keyword evidence="13" id="KW-1185">Reference proteome</keyword>
<evidence type="ECO:0000256" key="4">
    <source>
        <dbReference type="ARBA" id="ARBA00022832"/>
    </source>
</evidence>
<dbReference type="HAMAP" id="MF_00101">
    <property type="entry name" value="AcpS"/>
    <property type="match status" value="1"/>
</dbReference>
<keyword evidence="3 10" id="KW-0479">Metal-binding</keyword>
<dbReference type="Pfam" id="PF01648">
    <property type="entry name" value="ACPS"/>
    <property type="match status" value="1"/>
</dbReference>
<dbReference type="InterPro" id="IPR037143">
    <property type="entry name" value="4-PPantetheinyl_Trfase_dom_sf"/>
</dbReference>
<dbReference type="GO" id="GO:0000287">
    <property type="term" value="F:magnesium ion binding"/>
    <property type="evidence" value="ECO:0007669"/>
    <property type="project" value="UniProtKB-UniRule"/>
</dbReference>
<sequence>MAIIGLGTDIVAIERIVTRCEGMAADKRQRFAERILTPEELREWQQHREPARLLAKRFAVKEATAKALGTGIGRGVSFQHIALVHNDWGAPQLRLSGGAQARFEALGGREHHVSLSDEQAYVVATVILER</sequence>